<evidence type="ECO:0000313" key="3">
    <source>
        <dbReference type="Proteomes" id="UP000236725"/>
    </source>
</evidence>
<dbReference type="EMBL" id="FNVS01000014">
    <property type="protein sequence ID" value="SEG09466.1"/>
    <property type="molecule type" value="Genomic_DNA"/>
</dbReference>
<dbReference type="Proteomes" id="UP000236725">
    <property type="component" value="Unassembled WGS sequence"/>
</dbReference>
<dbReference type="Pfam" id="PF02620">
    <property type="entry name" value="YceD"/>
    <property type="match status" value="1"/>
</dbReference>
<dbReference type="AlphaFoldDB" id="A0A8G2BXV1"/>
<keyword evidence="3" id="KW-1185">Reference proteome</keyword>
<name>A0A8G2BXV1_9BACT</name>
<protein>
    <submittedName>
        <fullName evidence="2">Uncharacterized metal-binding protein YceD, DUF177 family</fullName>
    </submittedName>
</protein>
<evidence type="ECO:0000313" key="2">
    <source>
        <dbReference type="EMBL" id="SEG09466.1"/>
    </source>
</evidence>
<proteinExistence type="predicted"/>
<feature type="compositionally biased region" description="Acidic residues" evidence="1">
    <location>
        <begin position="155"/>
        <end position="176"/>
    </location>
</feature>
<evidence type="ECO:0000256" key="1">
    <source>
        <dbReference type="SAM" id="MobiDB-lite"/>
    </source>
</evidence>
<accession>A0A8G2BXV1</accession>
<reference evidence="2 3" key="1">
    <citation type="submission" date="2016-10" db="EMBL/GenBank/DDBJ databases">
        <authorList>
            <person name="Varghese N."/>
            <person name="Submissions S."/>
        </authorList>
    </citation>
    <scope>NUCLEOTIDE SEQUENCE [LARGE SCALE GENOMIC DNA]</scope>
    <source>
        <strain evidence="2 3">DSM 29073</strain>
    </source>
</reference>
<gene>
    <name evidence="2" type="ORF">SAMN05444001_114124</name>
</gene>
<feature type="region of interest" description="Disordered" evidence="1">
    <location>
        <begin position="148"/>
        <end position="182"/>
    </location>
</feature>
<dbReference type="InterPro" id="IPR003772">
    <property type="entry name" value="YceD"/>
</dbReference>
<dbReference type="RefSeq" id="WP_103983897.1">
    <property type="nucleotide sequence ID" value="NZ_FNVS01000014.1"/>
</dbReference>
<comment type="caution">
    <text evidence="2">The sequence shown here is derived from an EMBL/GenBank/DDBJ whole genome shotgun (WGS) entry which is preliminary data.</text>
</comment>
<organism evidence="2 3">
    <name type="scientific">Parabacteroides chinchillae</name>
    <dbReference type="NCBI Taxonomy" id="871327"/>
    <lineage>
        <taxon>Bacteria</taxon>
        <taxon>Pseudomonadati</taxon>
        <taxon>Bacteroidota</taxon>
        <taxon>Bacteroidia</taxon>
        <taxon>Bacteroidales</taxon>
        <taxon>Tannerellaceae</taxon>
        <taxon>Parabacteroides</taxon>
    </lineage>
</organism>
<sequence length="196" mass="22433">MGKFNLYNVDLKNLTPGVHEFEYLLENKFFVDIDGDQVQKGKVKVHLTVKRSSVMFEMNFQMEGVVMVPCDRCLDDMELPIDTHNRLVVKFGKEYAEESDEVVVIPEEEGAINLAWFLYEFIALAIPMKHVHAPGKCNKAMSSKLKKHTARSADDSEEEFEEEVGDEDITMEDEVNVDTSDPRWDALKGLIENDNN</sequence>